<name>A0A8H6TYY7_9AGAR</name>
<evidence type="ECO:0000259" key="1">
    <source>
        <dbReference type="Pfam" id="PF21762"/>
    </source>
</evidence>
<dbReference type="GO" id="GO:0005634">
    <property type="term" value="C:nucleus"/>
    <property type="evidence" value="ECO:0007669"/>
    <property type="project" value="TreeGrafter"/>
</dbReference>
<dbReference type="PANTHER" id="PTHR28083">
    <property type="entry name" value="GOOD FOR FULL DBP5 ACTIVITY PROTEIN 2"/>
    <property type="match status" value="1"/>
</dbReference>
<dbReference type="AlphaFoldDB" id="A0A8H6TYY7"/>
<gene>
    <name evidence="2" type="ORF">MVEN_02605000</name>
</gene>
<protein>
    <submittedName>
        <fullName evidence="2">Putative nucleolar protein C2C4.08</fullName>
    </submittedName>
</protein>
<dbReference type="OrthoDB" id="5953249at2759"/>
<accession>A0A8H6TYY7</accession>
<dbReference type="Pfam" id="PF21762">
    <property type="entry name" value="DEDDh_C"/>
    <property type="match status" value="1"/>
</dbReference>
<dbReference type="Proteomes" id="UP000620124">
    <property type="component" value="Unassembled WGS sequence"/>
</dbReference>
<dbReference type="SUPFAM" id="SSF53098">
    <property type="entry name" value="Ribonuclease H-like"/>
    <property type="match status" value="1"/>
</dbReference>
<dbReference type="InterPro" id="IPR048519">
    <property type="entry name" value="Gfd2/YDR514C-like_C"/>
</dbReference>
<proteinExistence type="predicted"/>
<sequence>MEFIRSWLSIEPFFAGLAGTFHNGESRYLFSSAQIDYLRYWLFAMKLTSQVIPLPSSNHLFTHSELSSVSPAVHPSLKYLTTEMKLITGNGLKRIKKINSRVSGCPPSLISRRNTFERVRNLWAARTGVWCALDFETWTGDFTHGIITEFGYSRIHWDAHGEEERGIQDISREHYNPEFGVSVEVTKAEFKKTVCDLISGMNARGPVFLVFHDPREDINGGTFIVDTAVLWGALRGRTENESLQRVCKVLQIHTEYLHNAGNDAHYTLDALREMASGEPLDAQAERRWPKWSAEPGDTTGFVIHLPPPAEFESESE</sequence>
<keyword evidence="3" id="KW-1185">Reference proteome</keyword>
<dbReference type="PANTHER" id="PTHR28083:SF1">
    <property type="entry name" value="GOOD FOR FULL DBP5 ACTIVITY PROTEIN 2"/>
    <property type="match status" value="1"/>
</dbReference>
<dbReference type="InterPro" id="IPR012337">
    <property type="entry name" value="RNaseH-like_sf"/>
</dbReference>
<comment type="caution">
    <text evidence="2">The sequence shown here is derived from an EMBL/GenBank/DDBJ whole genome shotgun (WGS) entry which is preliminary data.</text>
</comment>
<feature type="domain" description="Gfd2/YDR514C-like C-terminal" evidence="1">
    <location>
        <begin position="176"/>
        <end position="274"/>
    </location>
</feature>
<evidence type="ECO:0000313" key="2">
    <source>
        <dbReference type="EMBL" id="KAF7326678.1"/>
    </source>
</evidence>
<dbReference type="InterPro" id="IPR040151">
    <property type="entry name" value="Gfd2/YDR514C-like"/>
</dbReference>
<evidence type="ECO:0000313" key="3">
    <source>
        <dbReference type="Proteomes" id="UP000620124"/>
    </source>
</evidence>
<dbReference type="EMBL" id="JACAZI010000041">
    <property type="protein sequence ID" value="KAF7326678.1"/>
    <property type="molecule type" value="Genomic_DNA"/>
</dbReference>
<reference evidence="2" key="1">
    <citation type="submission" date="2020-05" db="EMBL/GenBank/DDBJ databases">
        <title>Mycena genomes resolve the evolution of fungal bioluminescence.</title>
        <authorList>
            <person name="Tsai I.J."/>
        </authorList>
    </citation>
    <scope>NUCLEOTIDE SEQUENCE</scope>
    <source>
        <strain evidence="2">CCC161011</strain>
    </source>
</reference>
<organism evidence="2 3">
    <name type="scientific">Mycena venus</name>
    <dbReference type="NCBI Taxonomy" id="2733690"/>
    <lineage>
        <taxon>Eukaryota</taxon>
        <taxon>Fungi</taxon>
        <taxon>Dikarya</taxon>
        <taxon>Basidiomycota</taxon>
        <taxon>Agaricomycotina</taxon>
        <taxon>Agaricomycetes</taxon>
        <taxon>Agaricomycetidae</taxon>
        <taxon>Agaricales</taxon>
        <taxon>Marasmiineae</taxon>
        <taxon>Mycenaceae</taxon>
        <taxon>Mycena</taxon>
    </lineage>
</organism>